<evidence type="ECO:0000313" key="3">
    <source>
        <dbReference type="Proteomes" id="UP001152561"/>
    </source>
</evidence>
<comment type="caution">
    <text evidence="2">The sequence shown here is derived from an EMBL/GenBank/DDBJ whole genome shotgun (WGS) entry which is preliminary data.</text>
</comment>
<protein>
    <recommendedName>
        <fullName evidence="4">Carboxypeptidase A inhibitor-like domain-containing protein</fullName>
    </recommendedName>
</protein>
<keyword evidence="1" id="KW-0732">Signal</keyword>
<evidence type="ECO:0008006" key="4">
    <source>
        <dbReference type="Google" id="ProtNLM"/>
    </source>
</evidence>
<dbReference type="EMBL" id="JAJAGQ010000006">
    <property type="protein sequence ID" value="KAJ8560935.1"/>
    <property type="molecule type" value="Genomic_DNA"/>
</dbReference>
<evidence type="ECO:0000313" key="2">
    <source>
        <dbReference type="EMBL" id="KAJ8560935.1"/>
    </source>
</evidence>
<proteinExistence type="predicted"/>
<dbReference type="OrthoDB" id="1322178at2759"/>
<dbReference type="Proteomes" id="UP001152561">
    <property type="component" value="Unassembled WGS sequence"/>
</dbReference>
<organism evidence="2 3">
    <name type="scientific">Anisodus acutangulus</name>
    <dbReference type="NCBI Taxonomy" id="402998"/>
    <lineage>
        <taxon>Eukaryota</taxon>
        <taxon>Viridiplantae</taxon>
        <taxon>Streptophyta</taxon>
        <taxon>Embryophyta</taxon>
        <taxon>Tracheophyta</taxon>
        <taxon>Spermatophyta</taxon>
        <taxon>Magnoliopsida</taxon>
        <taxon>eudicotyledons</taxon>
        <taxon>Gunneridae</taxon>
        <taxon>Pentapetalae</taxon>
        <taxon>asterids</taxon>
        <taxon>lamiids</taxon>
        <taxon>Solanales</taxon>
        <taxon>Solanaceae</taxon>
        <taxon>Solanoideae</taxon>
        <taxon>Hyoscyameae</taxon>
        <taxon>Anisodus</taxon>
    </lineage>
</organism>
<dbReference type="AlphaFoldDB" id="A0A9Q1MIE3"/>
<reference evidence="3" key="1">
    <citation type="journal article" date="2023" name="Proc. Natl. Acad. Sci. U.S.A.">
        <title>Genomic and structural basis for evolution of tropane alkaloid biosynthesis.</title>
        <authorList>
            <person name="Wanga Y.-J."/>
            <person name="Taina T."/>
            <person name="Yua J.-Y."/>
            <person name="Lia J."/>
            <person name="Xua B."/>
            <person name="Chenc J."/>
            <person name="D'Auriad J.C."/>
            <person name="Huanga J.-P."/>
            <person name="Huanga S.-X."/>
        </authorList>
    </citation>
    <scope>NUCLEOTIDE SEQUENCE [LARGE SCALE GENOMIC DNA]</scope>
    <source>
        <strain evidence="3">cv. KIB-2019</strain>
    </source>
</reference>
<gene>
    <name evidence="2" type="ORF">K7X08_027125</name>
</gene>
<evidence type="ECO:0000256" key="1">
    <source>
        <dbReference type="SAM" id="SignalP"/>
    </source>
</evidence>
<sequence length="87" mass="9722">MAKIAFFFGLLLVALAVHPLWSSNTQVMALRDLSLEMHDLEKIQFLLFDLGIKSCGSVCNTNEDCKPLNFCSVCKHSYSRGRLACLP</sequence>
<keyword evidence="3" id="KW-1185">Reference proteome</keyword>
<name>A0A9Q1MIE3_9SOLA</name>
<feature type="chain" id="PRO_5040264249" description="Carboxypeptidase A inhibitor-like domain-containing protein" evidence="1">
    <location>
        <begin position="17"/>
        <end position="87"/>
    </location>
</feature>
<accession>A0A9Q1MIE3</accession>
<feature type="signal peptide" evidence="1">
    <location>
        <begin position="1"/>
        <end position="16"/>
    </location>
</feature>